<evidence type="ECO:0000256" key="4">
    <source>
        <dbReference type="ARBA" id="ARBA00022475"/>
    </source>
</evidence>
<sequence length="295" mass="31750">MLLRILAIVFPVFAIIAVGWWYARYRRSRGGIDMSFANELNMEVFVPALVFAALTSKSIELSAYAQLAQAALAVMFGSGLIAWALARMLGEQPKTFVPPMMFVNAGNMGLPLMVLAFGEAALPAAVVLFFVENTLHYVLGTWLLDHHARLWNLWRTPVIVAALAAVAAKLAGIEIWPPLYMAIKLLGDVSIPLLLFSLGVRLATSKLADLRIGLVGAVACPTMGMALAWAFGRSLELAPADADMLLVFGALPPAVLNFVFAERYGQEPAKVASMVMIGNLGALVFVPLALVLVLK</sequence>
<accession>A0A497XF80</accession>
<evidence type="ECO:0008006" key="11">
    <source>
        <dbReference type="Google" id="ProtNLM"/>
    </source>
</evidence>
<evidence type="ECO:0000313" key="9">
    <source>
        <dbReference type="EMBL" id="RLJ65346.1"/>
    </source>
</evidence>
<organism evidence="9 10">
    <name type="scientific">Sulfurisoma sediminicola</name>
    <dbReference type="NCBI Taxonomy" id="1381557"/>
    <lineage>
        <taxon>Bacteria</taxon>
        <taxon>Pseudomonadati</taxon>
        <taxon>Pseudomonadota</taxon>
        <taxon>Betaproteobacteria</taxon>
        <taxon>Nitrosomonadales</taxon>
        <taxon>Sterolibacteriaceae</taxon>
        <taxon>Sulfurisoma</taxon>
    </lineage>
</organism>
<dbReference type="Pfam" id="PF03547">
    <property type="entry name" value="Mem_trans"/>
    <property type="match status" value="2"/>
</dbReference>
<dbReference type="OrthoDB" id="3238001at2"/>
<evidence type="ECO:0000256" key="8">
    <source>
        <dbReference type="SAM" id="Phobius"/>
    </source>
</evidence>
<evidence type="ECO:0000256" key="6">
    <source>
        <dbReference type="ARBA" id="ARBA00022989"/>
    </source>
</evidence>
<feature type="transmembrane region" description="Helical" evidence="8">
    <location>
        <begin position="210"/>
        <end position="232"/>
    </location>
</feature>
<dbReference type="RefSeq" id="WP_121242125.1">
    <property type="nucleotide sequence ID" value="NZ_BHVV01000008.1"/>
</dbReference>
<keyword evidence="3" id="KW-0813">Transport</keyword>
<reference evidence="9 10" key="1">
    <citation type="submission" date="2018-10" db="EMBL/GenBank/DDBJ databases">
        <title>Genomic Encyclopedia of Type Strains, Phase IV (KMG-IV): sequencing the most valuable type-strain genomes for metagenomic binning, comparative biology and taxonomic classification.</title>
        <authorList>
            <person name="Goeker M."/>
        </authorList>
    </citation>
    <scope>NUCLEOTIDE SEQUENCE [LARGE SCALE GENOMIC DNA]</scope>
    <source>
        <strain evidence="9 10">DSM 26916</strain>
    </source>
</reference>
<dbReference type="InterPro" id="IPR004776">
    <property type="entry name" value="Mem_transp_PIN-like"/>
</dbReference>
<feature type="transmembrane region" description="Helical" evidence="8">
    <location>
        <begin position="273"/>
        <end position="294"/>
    </location>
</feature>
<evidence type="ECO:0000256" key="7">
    <source>
        <dbReference type="ARBA" id="ARBA00023136"/>
    </source>
</evidence>
<feature type="transmembrane region" description="Helical" evidence="8">
    <location>
        <begin position="110"/>
        <end position="131"/>
    </location>
</feature>
<proteinExistence type="inferred from homology"/>
<name>A0A497XF80_9PROT</name>
<dbReference type="Proteomes" id="UP000268908">
    <property type="component" value="Unassembled WGS sequence"/>
</dbReference>
<comment type="similarity">
    <text evidence="2">Belongs to the auxin efflux carrier (TC 2.A.69) family.</text>
</comment>
<evidence type="ECO:0000256" key="5">
    <source>
        <dbReference type="ARBA" id="ARBA00022692"/>
    </source>
</evidence>
<feature type="transmembrane region" description="Helical" evidence="8">
    <location>
        <begin position="151"/>
        <end position="173"/>
    </location>
</feature>
<evidence type="ECO:0000256" key="2">
    <source>
        <dbReference type="ARBA" id="ARBA00010145"/>
    </source>
</evidence>
<keyword evidence="6 8" id="KW-1133">Transmembrane helix</keyword>
<dbReference type="InterPro" id="IPR038770">
    <property type="entry name" value="Na+/solute_symporter_sf"/>
</dbReference>
<dbReference type="EMBL" id="RCCI01000005">
    <property type="protein sequence ID" value="RLJ65346.1"/>
    <property type="molecule type" value="Genomic_DNA"/>
</dbReference>
<dbReference type="AlphaFoldDB" id="A0A497XF80"/>
<comment type="subcellular location">
    <subcellularLocation>
        <location evidence="1">Cell membrane</location>
        <topology evidence="1">Multi-pass membrane protein</topology>
    </subcellularLocation>
</comment>
<dbReference type="GO" id="GO:0005886">
    <property type="term" value="C:plasma membrane"/>
    <property type="evidence" value="ECO:0007669"/>
    <property type="project" value="UniProtKB-SubCell"/>
</dbReference>
<dbReference type="PANTHER" id="PTHR36838:SF1">
    <property type="entry name" value="SLR1864 PROTEIN"/>
    <property type="match status" value="1"/>
</dbReference>
<keyword evidence="5 8" id="KW-0812">Transmembrane</keyword>
<comment type="caution">
    <text evidence="9">The sequence shown here is derived from an EMBL/GenBank/DDBJ whole genome shotgun (WGS) entry which is preliminary data.</text>
</comment>
<keyword evidence="10" id="KW-1185">Reference proteome</keyword>
<feature type="transmembrane region" description="Helical" evidence="8">
    <location>
        <begin position="244"/>
        <end position="261"/>
    </location>
</feature>
<protein>
    <recommendedName>
        <fullName evidence="11">Permease</fullName>
    </recommendedName>
</protein>
<evidence type="ECO:0000313" key="10">
    <source>
        <dbReference type="Proteomes" id="UP000268908"/>
    </source>
</evidence>
<feature type="transmembrane region" description="Helical" evidence="8">
    <location>
        <begin position="6"/>
        <end position="23"/>
    </location>
</feature>
<gene>
    <name evidence="9" type="ORF">DFR35_2008</name>
</gene>
<keyword evidence="7 8" id="KW-0472">Membrane</keyword>
<keyword evidence="4" id="KW-1003">Cell membrane</keyword>
<evidence type="ECO:0000256" key="3">
    <source>
        <dbReference type="ARBA" id="ARBA00022448"/>
    </source>
</evidence>
<feature type="transmembrane region" description="Helical" evidence="8">
    <location>
        <begin position="70"/>
        <end position="89"/>
    </location>
</feature>
<feature type="transmembrane region" description="Helical" evidence="8">
    <location>
        <begin position="185"/>
        <end position="204"/>
    </location>
</feature>
<dbReference type="Gene3D" id="1.20.1530.20">
    <property type="match status" value="1"/>
</dbReference>
<dbReference type="GO" id="GO:0055085">
    <property type="term" value="P:transmembrane transport"/>
    <property type="evidence" value="ECO:0007669"/>
    <property type="project" value="InterPro"/>
</dbReference>
<dbReference type="PANTHER" id="PTHR36838">
    <property type="entry name" value="AUXIN EFFLUX CARRIER FAMILY PROTEIN"/>
    <property type="match status" value="1"/>
</dbReference>
<evidence type="ECO:0000256" key="1">
    <source>
        <dbReference type="ARBA" id="ARBA00004651"/>
    </source>
</evidence>